<dbReference type="PANTHER" id="PTHR43586:SF15">
    <property type="entry name" value="BLR3095 PROTEIN"/>
    <property type="match status" value="1"/>
</dbReference>
<dbReference type="InterPro" id="IPR000192">
    <property type="entry name" value="Aminotrans_V_dom"/>
</dbReference>
<organism evidence="2">
    <name type="scientific">marine metagenome</name>
    <dbReference type="NCBI Taxonomy" id="408172"/>
    <lineage>
        <taxon>unclassified sequences</taxon>
        <taxon>metagenomes</taxon>
        <taxon>ecological metagenomes</taxon>
    </lineage>
</organism>
<dbReference type="SUPFAM" id="SSF53383">
    <property type="entry name" value="PLP-dependent transferases"/>
    <property type="match status" value="1"/>
</dbReference>
<name>A0A382TZH8_9ZZZZ</name>
<feature type="non-terminal residue" evidence="2">
    <location>
        <position position="226"/>
    </location>
</feature>
<dbReference type="Gene3D" id="3.40.640.10">
    <property type="entry name" value="Type I PLP-dependent aspartate aminotransferase-like (Major domain)"/>
    <property type="match status" value="1"/>
</dbReference>
<dbReference type="Pfam" id="PF00266">
    <property type="entry name" value="Aminotran_5"/>
    <property type="match status" value="1"/>
</dbReference>
<reference evidence="2" key="1">
    <citation type="submission" date="2018-05" db="EMBL/GenBank/DDBJ databases">
        <authorList>
            <person name="Lanie J.A."/>
            <person name="Ng W.-L."/>
            <person name="Kazmierczak K.M."/>
            <person name="Andrzejewski T.M."/>
            <person name="Davidsen T.M."/>
            <person name="Wayne K.J."/>
            <person name="Tettelin H."/>
            <person name="Glass J.I."/>
            <person name="Rusch D."/>
            <person name="Podicherti R."/>
            <person name="Tsui H.-C.T."/>
            <person name="Winkler M.E."/>
        </authorList>
    </citation>
    <scope>NUCLEOTIDE SEQUENCE</scope>
</reference>
<accession>A0A382TZH8</accession>
<dbReference type="Gene3D" id="3.90.1150.10">
    <property type="entry name" value="Aspartate Aminotransferase, domain 1"/>
    <property type="match status" value="1"/>
</dbReference>
<dbReference type="InterPro" id="IPR015421">
    <property type="entry name" value="PyrdxlP-dep_Trfase_major"/>
</dbReference>
<dbReference type="AlphaFoldDB" id="A0A382TZH8"/>
<protein>
    <recommendedName>
        <fullName evidence="1">Aminotransferase class V domain-containing protein</fullName>
    </recommendedName>
</protein>
<dbReference type="EMBL" id="UINC01140005">
    <property type="protein sequence ID" value="SVD26901.1"/>
    <property type="molecule type" value="Genomic_DNA"/>
</dbReference>
<evidence type="ECO:0000313" key="2">
    <source>
        <dbReference type="EMBL" id="SVD26901.1"/>
    </source>
</evidence>
<feature type="domain" description="Aminotransferase class V" evidence="1">
    <location>
        <begin position="62"/>
        <end position="226"/>
    </location>
</feature>
<proteinExistence type="predicted"/>
<gene>
    <name evidence="2" type="ORF">METZ01_LOCUS379755</name>
</gene>
<evidence type="ECO:0000259" key="1">
    <source>
        <dbReference type="Pfam" id="PF00266"/>
    </source>
</evidence>
<dbReference type="InterPro" id="IPR015424">
    <property type="entry name" value="PyrdxlP-dep_Trfase"/>
</dbReference>
<sequence length="226" mass="24992">MLTSTVNESDIEAVTTTAGKGTFLQFSTRDPLPEPPSPNSPRIPTMDWNQLRAHFPITDHWIYLNHAAVAPISRPVQRAMERHLSDVADHGLAHIEAWHANYAQTRRSAAKLLGAHSDEVAFLKNTTDGLIAVALGVSWRPGDTVVVAEREFPANVYPWLSLADRGVTIRTVPERDGRLRVEDFAAAIDSSTRVLSVSSVEFFTGFRNDLAALGQQCRDHDILFVV</sequence>
<dbReference type="InterPro" id="IPR015422">
    <property type="entry name" value="PyrdxlP-dep_Trfase_small"/>
</dbReference>
<dbReference type="PANTHER" id="PTHR43586">
    <property type="entry name" value="CYSTEINE DESULFURASE"/>
    <property type="match status" value="1"/>
</dbReference>